<dbReference type="EMBL" id="MLAW01000041">
    <property type="protein sequence ID" value="OJJ22695.1"/>
    <property type="molecule type" value="Genomic_DNA"/>
</dbReference>
<dbReference type="AlphaFoldDB" id="A0A1L9QMQ3"/>
<proteinExistence type="predicted"/>
<evidence type="ECO:0000256" key="2">
    <source>
        <dbReference type="SAM" id="MobiDB-lite"/>
    </source>
</evidence>
<dbReference type="Pfam" id="PF00069">
    <property type="entry name" value="Pkinase"/>
    <property type="match status" value="1"/>
</dbReference>
<name>A0A1L9QMQ3_9CYAN</name>
<dbReference type="GO" id="GO:0004672">
    <property type="term" value="F:protein kinase activity"/>
    <property type="evidence" value="ECO:0007669"/>
    <property type="project" value="InterPro"/>
</dbReference>
<dbReference type="InterPro" id="IPR005532">
    <property type="entry name" value="SUMF_dom"/>
</dbReference>
<keyword evidence="1" id="KW-0067">ATP-binding</keyword>
<dbReference type="GO" id="GO:0005524">
    <property type="term" value="F:ATP binding"/>
    <property type="evidence" value="ECO:0007669"/>
    <property type="project" value="UniProtKB-UniRule"/>
</dbReference>
<evidence type="ECO:0000313" key="4">
    <source>
        <dbReference type="EMBL" id="OJJ22695.1"/>
    </source>
</evidence>
<sequence>MGQVLAGHYQIEQELGQGGFGKTFLARDHHLPGHPLCVVKQLQPQLDDPDALKVAKRLFTTEAQILQRLGEHPQIPRLLAFFEQQEEFYLVQEYIQGHELASEIREGQPWQEDRAIAFLRDILTPLDFVHQQGVIHRDLKPSNIIRRSLDNQLVLIDFGAVKQTLSQVHPLTGRTSQTPVSVIIGSPNYMPSEQAIGRPKFSSDIYAVGVMAIQALTGKSLPELPKDPETEEILWKQFASVRKEFEEVLGKMVCYHFGDRYSYGAEALEAINSLSSPLISTVPPIAESNHLRNSQPEETHPIFPAAIAPDNPTLITELNLSPVPVSNLPKRSTFNFEVVKNSDLTAPEFELSPAKTNPDDPTEISQHEEDLQKFSNHELPKCSTFNFEVVTVNHCGELLERQNYQAQSFQEDLGDGVCLEMVSIPGGTFLMGSPGDEDNQESDESPQHLVTVAPFYLGKFQVTQAQWHRVASFPQINLRLESKPSHFQGDDLPVEQISWDEVQELCLRLSSHTGRNYRLPSEAQWEYACRAGSTTPFHVGETLTIDLANYKLPNPSERELKTRAVGSFNPNRFGLYDMHGNVWEWCNDHWHNTYNLAPNNGESWLSGDQPELKVIRGGSWSNQLLNCRSAHRNMLWANYRGNTFGFRVALRAAEG</sequence>
<dbReference type="Proteomes" id="UP000183940">
    <property type="component" value="Unassembled WGS sequence"/>
</dbReference>
<dbReference type="SUPFAM" id="SSF56436">
    <property type="entry name" value="C-type lectin-like"/>
    <property type="match status" value="1"/>
</dbReference>
<evidence type="ECO:0000256" key="1">
    <source>
        <dbReference type="PROSITE-ProRule" id="PRU10141"/>
    </source>
</evidence>
<keyword evidence="5" id="KW-1185">Reference proteome</keyword>
<dbReference type="PANTHER" id="PTHR23150:SF19">
    <property type="entry name" value="FORMYLGLYCINE-GENERATING ENZYME"/>
    <property type="match status" value="1"/>
</dbReference>
<dbReference type="SUPFAM" id="SSF56112">
    <property type="entry name" value="Protein kinase-like (PK-like)"/>
    <property type="match status" value="1"/>
</dbReference>
<feature type="binding site" evidence="1">
    <location>
        <position position="40"/>
    </location>
    <ligand>
        <name>ATP</name>
        <dbReference type="ChEBI" id="CHEBI:30616"/>
    </ligand>
</feature>
<reference evidence="4" key="1">
    <citation type="submission" date="2016-10" db="EMBL/GenBank/DDBJ databases">
        <title>CRISPR-Cas defence system in Roseofilum reptotaenium: evidence of a bacteriophage-cyanobacterium arms race in the coral black band disease.</title>
        <authorList>
            <person name="Buerger P."/>
            <person name="Wood-Charlson E.M."/>
            <person name="Weynberg K.D."/>
            <person name="Willis B."/>
            <person name="Van Oppen M.J."/>
        </authorList>
    </citation>
    <scope>NUCLEOTIDE SEQUENCE [LARGE SCALE GENOMIC DNA]</scope>
    <source>
        <strain evidence="4">AO1-A</strain>
    </source>
</reference>
<feature type="domain" description="Protein kinase" evidence="3">
    <location>
        <begin position="9"/>
        <end position="279"/>
    </location>
</feature>
<dbReference type="InterPro" id="IPR000719">
    <property type="entry name" value="Prot_kinase_dom"/>
</dbReference>
<keyword evidence="1" id="KW-0547">Nucleotide-binding</keyword>
<comment type="caution">
    <text evidence="4">The sequence shown here is derived from an EMBL/GenBank/DDBJ whole genome shotgun (WGS) entry which is preliminary data.</text>
</comment>
<dbReference type="PROSITE" id="PS50011">
    <property type="entry name" value="PROTEIN_KINASE_DOM"/>
    <property type="match status" value="1"/>
</dbReference>
<evidence type="ECO:0000259" key="3">
    <source>
        <dbReference type="PROSITE" id="PS50011"/>
    </source>
</evidence>
<dbReference type="InterPro" id="IPR011009">
    <property type="entry name" value="Kinase-like_dom_sf"/>
</dbReference>
<dbReference type="PROSITE" id="PS00107">
    <property type="entry name" value="PROTEIN_KINASE_ATP"/>
    <property type="match status" value="1"/>
</dbReference>
<dbReference type="InterPro" id="IPR017441">
    <property type="entry name" value="Protein_kinase_ATP_BS"/>
</dbReference>
<organism evidence="4 5">
    <name type="scientific">Roseofilum reptotaenium AO1-A</name>
    <dbReference type="NCBI Taxonomy" id="1925591"/>
    <lineage>
        <taxon>Bacteria</taxon>
        <taxon>Bacillati</taxon>
        <taxon>Cyanobacteriota</taxon>
        <taxon>Cyanophyceae</taxon>
        <taxon>Desertifilales</taxon>
        <taxon>Desertifilaceae</taxon>
        <taxon>Roseofilum</taxon>
    </lineage>
</organism>
<dbReference type="Gene3D" id="1.10.510.10">
    <property type="entry name" value="Transferase(Phosphotransferase) domain 1"/>
    <property type="match status" value="1"/>
</dbReference>
<dbReference type="InterPro" id="IPR042095">
    <property type="entry name" value="SUMF_sf"/>
</dbReference>
<dbReference type="SMART" id="SM00220">
    <property type="entry name" value="S_TKc"/>
    <property type="match status" value="1"/>
</dbReference>
<dbReference type="CDD" id="cd14014">
    <property type="entry name" value="STKc_PknB_like"/>
    <property type="match status" value="1"/>
</dbReference>
<protein>
    <recommendedName>
        <fullName evidence="3">Protein kinase domain-containing protein</fullName>
    </recommendedName>
</protein>
<dbReference type="Gene3D" id="3.90.1580.10">
    <property type="entry name" value="paralog of FGE (formylglycine-generating enzyme)"/>
    <property type="match status" value="1"/>
</dbReference>
<dbReference type="Pfam" id="PF03781">
    <property type="entry name" value="FGE-sulfatase"/>
    <property type="match status" value="1"/>
</dbReference>
<dbReference type="STRING" id="1925591.BI308_19255"/>
<evidence type="ECO:0000313" key="5">
    <source>
        <dbReference type="Proteomes" id="UP000183940"/>
    </source>
</evidence>
<dbReference type="PANTHER" id="PTHR23150">
    <property type="entry name" value="SULFATASE MODIFYING FACTOR 1, 2"/>
    <property type="match status" value="1"/>
</dbReference>
<dbReference type="InterPro" id="IPR051043">
    <property type="entry name" value="Sulfatase_Mod_Factor_Kinase"/>
</dbReference>
<dbReference type="GO" id="GO:0120147">
    <property type="term" value="F:formylglycine-generating oxidase activity"/>
    <property type="evidence" value="ECO:0007669"/>
    <property type="project" value="TreeGrafter"/>
</dbReference>
<accession>A0A1L9QMQ3</accession>
<dbReference type="InterPro" id="IPR016187">
    <property type="entry name" value="CTDL_fold"/>
</dbReference>
<feature type="region of interest" description="Disordered" evidence="2">
    <location>
        <begin position="349"/>
        <end position="369"/>
    </location>
</feature>
<gene>
    <name evidence="4" type="ORF">BI308_19255</name>
</gene>